<reference evidence="10" key="1">
    <citation type="submission" date="2021-02" db="EMBL/GenBank/DDBJ databases">
        <authorList>
            <person name="Palmer J.M."/>
        </authorList>
    </citation>
    <scope>NUCLEOTIDE SEQUENCE</scope>
    <source>
        <strain evidence="10">SCRP734</strain>
    </source>
</reference>
<comment type="subcellular location">
    <subcellularLocation>
        <location evidence="1">Host cell</location>
    </subcellularLocation>
    <subcellularLocation>
        <location evidence="2">Secreted</location>
    </subcellularLocation>
</comment>
<evidence type="ECO:0000313" key="10">
    <source>
        <dbReference type="EMBL" id="KAG7375739.1"/>
    </source>
</evidence>
<evidence type="ECO:0000256" key="6">
    <source>
        <dbReference type="ARBA" id="ARBA00023026"/>
    </source>
</evidence>
<feature type="domain" description="RxLR effector PexRD54 WY" evidence="9">
    <location>
        <begin position="174"/>
        <end position="215"/>
    </location>
</feature>
<name>A0A8T1V6K7_9STRA</name>
<keyword evidence="5 8" id="KW-0732">Signal</keyword>
<evidence type="ECO:0000256" key="3">
    <source>
        <dbReference type="ARBA" id="ARBA00010400"/>
    </source>
</evidence>
<keyword evidence="6" id="KW-0843">Virulence</keyword>
<dbReference type="InterPro" id="IPR054463">
    <property type="entry name" value="PexRD54_WY"/>
</dbReference>
<feature type="chain" id="PRO_5035759486" description="RxLR effector PexRD54 WY domain-containing protein" evidence="8">
    <location>
        <begin position="22"/>
        <end position="493"/>
    </location>
</feature>
<dbReference type="GO" id="GO:0043657">
    <property type="term" value="C:host cell"/>
    <property type="evidence" value="ECO:0007669"/>
    <property type="project" value="UniProtKB-SubCell"/>
</dbReference>
<evidence type="ECO:0000256" key="4">
    <source>
        <dbReference type="ARBA" id="ARBA00022525"/>
    </source>
</evidence>
<sequence>MRLHNAVLLAAASLLLASTTAESPFNTGLSTSLRISDQHDAPAKRLRRTHATSKTEQDNEERGVTTSGVESLANSLKAKINTEQLETWLKGGHSTDDVFKLLTLDNAADDLLANPQLQAWVNYMKLFNKENPKKQTTLIKTLTSHYGDEGLAKIIETAKQASSTAAIAKRLQTEQIQRWLVQEKSPDDVFTLMKLDKAGDQLFQQPQVVTWAKYVVDFNKAHPGQKKTLFSAVTKFDDQTLVNMLIAAKNVPSTEKIAVRVQADLTNAWLKIKKTPNDVFTLLRLKKDAGTLLDDPSFIAWMKYTDDYNLMYPKETMPVIYTMAKQYPIAQLATMLVKAHKVSSTAKLASQLHLDLLEHWFKNGNAPSYVFKLLKLDKTEENLLDSPVFNSWLKYVAYFRRENPKQKVNTISILKDHYKDDVLAKMLVEARRVPATETIAINLLDSLTFRWMHNKKSPTLVYTWLRVGGTPEDDVIRKIYKTYDELYNMRHPY</sequence>
<organism evidence="10 11">
    <name type="scientific">Phytophthora pseudosyringae</name>
    <dbReference type="NCBI Taxonomy" id="221518"/>
    <lineage>
        <taxon>Eukaryota</taxon>
        <taxon>Sar</taxon>
        <taxon>Stramenopiles</taxon>
        <taxon>Oomycota</taxon>
        <taxon>Peronosporomycetes</taxon>
        <taxon>Peronosporales</taxon>
        <taxon>Peronosporaceae</taxon>
        <taxon>Phytophthora</taxon>
    </lineage>
</organism>
<dbReference type="Pfam" id="PF16810">
    <property type="entry name" value="RXLR"/>
    <property type="match status" value="1"/>
</dbReference>
<feature type="region of interest" description="Disordered" evidence="7">
    <location>
        <begin position="36"/>
        <end position="68"/>
    </location>
</feature>
<evidence type="ECO:0000313" key="11">
    <source>
        <dbReference type="Proteomes" id="UP000694044"/>
    </source>
</evidence>
<evidence type="ECO:0000256" key="7">
    <source>
        <dbReference type="SAM" id="MobiDB-lite"/>
    </source>
</evidence>
<accession>A0A8T1V6K7</accession>
<feature type="compositionally biased region" description="Basic and acidic residues" evidence="7">
    <location>
        <begin position="53"/>
        <end position="63"/>
    </location>
</feature>
<dbReference type="EMBL" id="JAGDFM010000952">
    <property type="protein sequence ID" value="KAG7375739.1"/>
    <property type="molecule type" value="Genomic_DNA"/>
</dbReference>
<feature type="domain" description="RxLR effector PexRD54 WY" evidence="9">
    <location>
        <begin position="358"/>
        <end position="396"/>
    </location>
</feature>
<feature type="domain" description="RxLR effector PexRD54 WY" evidence="9">
    <location>
        <begin position="267"/>
        <end position="304"/>
    </location>
</feature>
<keyword evidence="4" id="KW-0964">Secreted</keyword>
<dbReference type="AlphaFoldDB" id="A0A8T1V6K7"/>
<evidence type="ECO:0000256" key="8">
    <source>
        <dbReference type="SAM" id="SignalP"/>
    </source>
</evidence>
<keyword evidence="11" id="KW-1185">Reference proteome</keyword>
<gene>
    <name evidence="10" type="ORF">PHYPSEUDO_015397</name>
</gene>
<evidence type="ECO:0000259" key="9">
    <source>
        <dbReference type="Pfam" id="PF22748"/>
    </source>
</evidence>
<protein>
    <recommendedName>
        <fullName evidence="9">RxLR effector PexRD54 WY domain-containing protein</fullName>
    </recommendedName>
</protein>
<evidence type="ECO:0000256" key="5">
    <source>
        <dbReference type="ARBA" id="ARBA00022729"/>
    </source>
</evidence>
<dbReference type="Proteomes" id="UP000694044">
    <property type="component" value="Unassembled WGS sequence"/>
</dbReference>
<comment type="caution">
    <text evidence="10">The sequence shown here is derived from an EMBL/GenBank/DDBJ whole genome shotgun (WGS) entry which is preliminary data.</text>
</comment>
<dbReference type="Pfam" id="PF22748">
    <property type="entry name" value="PexRD54_WY"/>
    <property type="match status" value="3"/>
</dbReference>
<feature type="signal peptide" evidence="8">
    <location>
        <begin position="1"/>
        <end position="21"/>
    </location>
</feature>
<comment type="similarity">
    <text evidence="3">Belongs to the RxLR effector family.</text>
</comment>
<evidence type="ECO:0000256" key="1">
    <source>
        <dbReference type="ARBA" id="ARBA00004340"/>
    </source>
</evidence>
<dbReference type="OrthoDB" id="93524at2759"/>
<dbReference type="InterPro" id="IPR031825">
    <property type="entry name" value="RXLR"/>
</dbReference>
<evidence type="ECO:0000256" key="2">
    <source>
        <dbReference type="ARBA" id="ARBA00004613"/>
    </source>
</evidence>
<dbReference type="GO" id="GO:0005576">
    <property type="term" value="C:extracellular region"/>
    <property type="evidence" value="ECO:0007669"/>
    <property type="project" value="UniProtKB-SubCell"/>
</dbReference>
<proteinExistence type="inferred from homology"/>